<dbReference type="EMBL" id="JAULSN010000004">
    <property type="protein sequence ID" value="KAK3373357.1"/>
    <property type="molecule type" value="Genomic_DNA"/>
</dbReference>
<keyword evidence="3" id="KW-1185">Reference proteome</keyword>
<feature type="compositionally biased region" description="Basic and acidic residues" evidence="1">
    <location>
        <begin position="71"/>
        <end position="82"/>
    </location>
</feature>
<protein>
    <submittedName>
        <fullName evidence="2">Uncharacterized protein</fullName>
    </submittedName>
</protein>
<feature type="compositionally biased region" description="Basic and acidic residues" evidence="1">
    <location>
        <begin position="199"/>
        <end position="213"/>
    </location>
</feature>
<dbReference type="Proteomes" id="UP001287356">
    <property type="component" value="Unassembled WGS sequence"/>
</dbReference>
<feature type="compositionally biased region" description="Basic and acidic residues" evidence="1">
    <location>
        <begin position="250"/>
        <end position="262"/>
    </location>
</feature>
<reference evidence="2" key="2">
    <citation type="submission" date="2023-06" db="EMBL/GenBank/DDBJ databases">
        <authorList>
            <consortium name="Lawrence Berkeley National Laboratory"/>
            <person name="Haridas S."/>
            <person name="Hensen N."/>
            <person name="Bonometti L."/>
            <person name="Westerberg I."/>
            <person name="Brannstrom I.O."/>
            <person name="Guillou S."/>
            <person name="Cros-Aarteil S."/>
            <person name="Calhoun S."/>
            <person name="Kuo A."/>
            <person name="Mondo S."/>
            <person name="Pangilinan J."/>
            <person name="Riley R."/>
            <person name="Labutti K."/>
            <person name="Andreopoulos B."/>
            <person name="Lipzen A."/>
            <person name="Chen C."/>
            <person name="Yanf M."/>
            <person name="Daum C."/>
            <person name="Ng V."/>
            <person name="Clum A."/>
            <person name="Steindorff A."/>
            <person name="Ohm R."/>
            <person name="Martin F."/>
            <person name="Silar P."/>
            <person name="Natvig D."/>
            <person name="Lalanne C."/>
            <person name="Gautier V."/>
            <person name="Ament-Velasquez S.L."/>
            <person name="Kruys A."/>
            <person name="Hutchinson M.I."/>
            <person name="Powell A.J."/>
            <person name="Barry K."/>
            <person name="Miller A.N."/>
            <person name="Grigoriev I.V."/>
            <person name="Debuchy R."/>
            <person name="Gladieux P."/>
            <person name="Thoren M.H."/>
            <person name="Johannesson H."/>
        </authorList>
    </citation>
    <scope>NUCLEOTIDE SEQUENCE</scope>
    <source>
        <strain evidence="2">CBS 958.72</strain>
    </source>
</reference>
<evidence type="ECO:0000313" key="2">
    <source>
        <dbReference type="EMBL" id="KAK3373357.1"/>
    </source>
</evidence>
<feature type="compositionally biased region" description="Acidic residues" evidence="1">
    <location>
        <begin position="83"/>
        <end position="92"/>
    </location>
</feature>
<feature type="compositionally biased region" description="Low complexity" evidence="1">
    <location>
        <begin position="151"/>
        <end position="165"/>
    </location>
</feature>
<evidence type="ECO:0000256" key="1">
    <source>
        <dbReference type="SAM" id="MobiDB-lite"/>
    </source>
</evidence>
<accession>A0AAE0KBZ7</accession>
<reference evidence="2" key="1">
    <citation type="journal article" date="2023" name="Mol. Phylogenet. Evol.">
        <title>Genome-scale phylogeny and comparative genomics of the fungal order Sordariales.</title>
        <authorList>
            <person name="Hensen N."/>
            <person name="Bonometti L."/>
            <person name="Westerberg I."/>
            <person name="Brannstrom I.O."/>
            <person name="Guillou S."/>
            <person name="Cros-Aarteil S."/>
            <person name="Calhoun S."/>
            <person name="Haridas S."/>
            <person name="Kuo A."/>
            <person name="Mondo S."/>
            <person name="Pangilinan J."/>
            <person name="Riley R."/>
            <person name="LaButti K."/>
            <person name="Andreopoulos B."/>
            <person name="Lipzen A."/>
            <person name="Chen C."/>
            <person name="Yan M."/>
            <person name="Daum C."/>
            <person name="Ng V."/>
            <person name="Clum A."/>
            <person name="Steindorff A."/>
            <person name="Ohm R.A."/>
            <person name="Martin F."/>
            <person name="Silar P."/>
            <person name="Natvig D.O."/>
            <person name="Lalanne C."/>
            <person name="Gautier V."/>
            <person name="Ament-Velasquez S.L."/>
            <person name="Kruys A."/>
            <person name="Hutchinson M.I."/>
            <person name="Powell A.J."/>
            <person name="Barry K."/>
            <person name="Miller A.N."/>
            <person name="Grigoriev I.V."/>
            <person name="Debuchy R."/>
            <person name="Gladieux P."/>
            <person name="Hiltunen Thoren M."/>
            <person name="Johannesson H."/>
        </authorList>
    </citation>
    <scope>NUCLEOTIDE SEQUENCE</scope>
    <source>
        <strain evidence="2">CBS 958.72</strain>
    </source>
</reference>
<feature type="compositionally biased region" description="Basic and acidic residues" evidence="1">
    <location>
        <begin position="166"/>
        <end position="178"/>
    </location>
</feature>
<dbReference type="AlphaFoldDB" id="A0AAE0KBZ7"/>
<proteinExistence type="predicted"/>
<sequence>MSARQLLRRDPISPGLRALSSSLTLSYCQSSQTRCPMLFSGSQSQARCIISVYNLANMLLRKGVADEELAKKEAERARKRALEEEDEEDTAPDDSPPKRRRSHSYDSVSTISTRSPSPAPPPRRVSRSPPRVKARDLSLSPRPSHSRRRSTASSDGHSSRLSRSPESPERGYSRRAPPDARSPSPPVRVSKRSRRGGHSGRDYGRAAPAERHYSRSRSPTRSPVGRRDQQQRPNYRDRDNHSQQGTRLPPRREPSPPPRERSLSPFSKRLALTQSMNMGR</sequence>
<organism evidence="2 3">
    <name type="scientific">Lasiosphaeria ovina</name>
    <dbReference type="NCBI Taxonomy" id="92902"/>
    <lineage>
        <taxon>Eukaryota</taxon>
        <taxon>Fungi</taxon>
        <taxon>Dikarya</taxon>
        <taxon>Ascomycota</taxon>
        <taxon>Pezizomycotina</taxon>
        <taxon>Sordariomycetes</taxon>
        <taxon>Sordariomycetidae</taxon>
        <taxon>Sordariales</taxon>
        <taxon>Lasiosphaeriaceae</taxon>
        <taxon>Lasiosphaeria</taxon>
    </lineage>
</organism>
<feature type="compositionally biased region" description="Basic residues" evidence="1">
    <location>
        <begin position="189"/>
        <end position="198"/>
    </location>
</feature>
<feature type="compositionally biased region" description="Basic and acidic residues" evidence="1">
    <location>
        <begin position="225"/>
        <end position="241"/>
    </location>
</feature>
<feature type="region of interest" description="Disordered" evidence="1">
    <location>
        <begin position="71"/>
        <end position="280"/>
    </location>
</feature>
<name>A0AAE0KBZ7_9PEZI</name>
<comment type="caution">
    <text evidence="2">The sequence shown here is derived from an EMBL/GenBank/DDBJ whole genome shotgun (WGS) entry which is preliminary data.</text>
</comment>
<feature type="compositionally biased region" description="Low complexity" evidence="1">
    <location>
        <begin position="133"/>
        <end position="143"/>
    </location>
</feature>
<evidence type="ECO:0000313" key="3">
    <source>
        <dbReference type="Proteomes" id="UP001287356"/>
    </source>
</evidence>
<gene>
    <name evidence="2" type="ORF">B0T24DRAFT_622893</name>
</gene>